<dbReference type="AlphaFoldDB" id="A0A3B6HSL5"/>
<accession>A0A3B6HSL5</accession>
<dbReference type="Gramene" id="TraesMAC4A03G02080100.1">
    <property type="protein sequence ID" value="TraesMAC4A03G02080100.1"/>
    <property type="gene ID" value="TraesMAC4A03G02080100"/>
</dbReference>
<feature type="region of interest" description="Disordered" evidence="1">
    <location>
        <begin position="1"/>
        <end position="23"/>
    </location>
</feature>
<reference evidence="2" key="2">
    <citation type="submission" date="2018-10" db="UniProtKB">
        <authorList>
            <consortium name="EnsemblPlants"/>
        </authorList>
    </citation>
    <scope>IDENTIFICATION</scope>
</reference>
<evidence type="ECO:0000313" key="2">
    <source>
        <dbReference type="EnsemblPlants" id="TraesCS4A02G150200.1"/>
    </source>
</evidence>
<reference evidence="2" key="1">
    <citation type="submission" date="2018-08" db="EMBL/GenBank/DDBJ databases">
        <authorList>
            <person name="Rossello M."/>
        </authorList>
    </citation>
    <scope>NUCLEOTIDE SEQUENCE [LARGE SCALE GENOMIC DNA]</scope>
    <source>
        <strain evidence="2">cv. Chinese Spring</strain>
    </source>
</reference>
<dbReference type="Gramene" id="TraesJAG4A03G02075900.1">
    <property type="protein sequence ID" value="TraesJAG4A03G02075900.1"/>
    <property type="gene ID" value="TraesJAG4A03G02075900"/>
</dbReference>
<evidence type="ECO:0000256" key="1">
    <source>
        <dbReference type="SAM" id="MobiDB-lite"/>
    </source>
</evidence>
<proteinExistence type="predicted"/>
<protein>
    <submittedName>
        <fullName evidence="2">Uncharacterized protein</fullName>
    </submittedName>
</protein>
<sequence length="143" mass="16237">MPPNTVCSPSQPSDNSRHTLQGGHQQESEVLLLCTVMDKQRRFWIIWSKSFWRKKILINQFGKNNAKIKFSKGAEQPFTVSTLTNTMVGSCLPSPDRDELWMSVVPLIDWFDFSGLLCNCEAPVSVDLNVRPGDEVMEMNLAF</sequence>
<keyword evidence="3" id="KW-1185">Reference proteome</keyword>
<name>A0A3B6HSL5_WHEAT</name>
<dbReference type="Proteomes" id="UP000019116">
    <property type="component" value="Chromosome 4A"/>
</dbReference>
<dbReference type="Gramene" id="TraesCS4A03G0354700.1">
    <property type="protein sequence ID" value="TraesCS4A03G0354700.1.CDS"/>
    <property type="gene ID" value="TraesCS4A03G0354700"/>
</dbReference>
<evidence type="ECO:0000313" key="3">
    <source>
        <dbReference type="Proteomes" id="UP000019116"/>
    </source>
</evidence>
<organism evidence="2">
    <name type="scientific">Triticum aestivum</name>
    <name type="common">Wheat</name>
    <dbReference type="NCBI Taxonomy" id="4565"/>
    <lineage>
        <taxon>Eukaryota</taxon>
        <taxon>Viridiplantae</taxon>
        <taxon>Streptophyta</taxon>
        <taxon>Embryophyta</taxon>
        <taxon>Tracheophyta</taxon>
        <taxon>Spermatophyta</taxon>
        <taxon>Magnoliopsida</taxon>
        <taxon>Liliopsida</taxon>
        <taxon>Poales</taxon>
        <taxon>Poaceae</taxon>
        <taxon>BOP clade</taxon>
        <taxon>Pooideae</taxon>
        <taxon>Triticodae</taxon>
        <taxon>Triticeae</taxon>
        <taxon>Triticinae</taxon>
        <taxon>Triticum</taxon>
    </lineage>
</organism>
<dbReference type="Gramene" id="TraesNOR4A03G02096020.1">
    <property type="protein sequence ID" value="TraesNOR4A03G02096020.1"/>
    <property type="gene ID" value="TraesNOR4A03G02096020"/>
</dbReference>
<dbReference type="Gramene" id="TraesCS4A02G150200.1">
    <property type="protein sequence ID" value="TraesCS4A02G150200.1"/>
    <property type="gene ID" value="TraesCS4A02G150200"/>
</dbReference>
<dbReference type="Gramene" id="TraesWEE_scaffold_017635_01G000100.1">
    <property type="protein sequence ID" value="TraesWEE_scaffold_017635_01G000100.1"/>
    <property type="gene ID" value="TraesWEE_scaffold_017635_01G000100"/>
</dbReference>
<dbReference type="EnsemblPlants" id="TraesCS4A02G150200.1">
    <property type="protein sequence ID" value="TraesCS4A02G150200.1"/>
    <property type="gene ID" value="TraesCS4A02G150200"/>
</dbReference>
<dbReference type="Gramene" id="TraesLAC4A03G02034480.1">
    <property type="protein sequence ID" value="TraesLAC4A03G02034480.1"/>
    <property type="gene ID" value="TraesLAC4A03G02034480"/>
</dbReference>